<keyword evidence="3" id="KW-1185">Reference proteome</keyword>
<gene>
    <name evidence="2" type="ORF">L596_026411</name>
</gene>
<organism evidence="2 3">
    <name type="scientific">Steinernema carpocapsae</name>
    <name type="common">Entomopathogenic nematode</name>
    <dbReference type="NCBI Taxonomy" id="34508"/>
    <lineage>
        <taxon>Eukaryota</taxon>
        <taxon>Metazoa</taxon>
        <taxon>Ecdysozoa</taxon>
        <taxon>Nematoda</taxon>
        <taxon>Chromadorea</taxon>
        <taxon>Rhabditida</taxon>
        <taxon>Tylenchina</taxon>
        <taxon>Panagrolaimomorpha</taxon>
        <taxon>Strongyloidoidea</taxon>
        <taxon>Steinernematidae</taxon>
        <taxon>Steinernema</taxon>
    </lineage>
</organism>
<evidence type="ECO:0000313" key="2">
    <source>
        <dbReference type="EMBL" id="TKR62454.1"/>
    </source>
</evidence>
<keyword evidence="1" id="KW-0812">Transmembrane</keyword>
<evidence type="ECO:0000313" key="3">
    <source>
        <dbReference type="Proteomes" id="UP000298663"/>
    </source>
</evidence>
<keyword evidence="1" id="KW-0472">Membrane</keyword>
<proteinExistence type="predicted"/>
<evidence type="ECO:0000256" key="1">
    <source>
        <dbReference type="SAM" id="Phobius"/>
    </source>
</evidence>
<dbReference type="AlphaFoldDB" id="A0A4U5M1A4"/>
<sequence length="89" mass="9881">MFAFDDARRRRERRFSMENGENDRGVVKIGVVLGRLAANRKFDVQNCGGGRPSRFAPKFAGIGGVWAQLIALAAWLTVSASIRARLARF</sequence>
<protein>
    <submittedName>
        <fullName evidence="2">Uncharacterized protein</fullName>
    </submittedName>
</protein>
<feature type="transmembrane region" description="Helical" evidence="1">
    <location>
        <begin position="59"/>
        <end position="78"/>
    </location>
</feature>
<dbReference type="EMBL" id="AZBU02000010">
    <property type="protein sequence ID" value="TKR62454.1"/>
    <property type="molecule type" value="Genomic_DNA"/>
</dbReference>
<reference evidence="2 3" key="1">
    <citation type="journal article" date="2015" name="Genome Biol.">
        <title>Comparative genomics of Steinernema reveals deeply conserved gene regulatory networks.</title>
        <authorList>
            <person name="Dillman A.R."/>
            <person name="Macchietto M."/>
            <person name="Porter C.F."/>
            <person name="Rogers A."/>
            <person name="Williams B."/>
            <person name="Antoshechkin I."/>
            <person name="Lee M.M."/>
            <person name="Goodwin Z."/>
            <person name="Lu X."/>
            <person name="Lewis E.E."/>
            <person name="Goodrich-Blair H."/>
            <person name="Stock S.P."/>
            <person name="Adams B.J."/>
            <person name="Sternberg P.W."/>
            <person name="Mortazavi A."/>
        </authorList>
    </citation>
    <scope>NUCLEOTIDE SEQUENCE [LARGE SCALE GENOMIC DNA]</scope>
    <source>
        <strain evidence="2 3">ALL</strain>
    </source>
</reference>
<keyword evidence="1" id="KW-1133">Transmembrane helix</keyword>
<dbReference type="Proteomes" id="UP000298663">
    <property type="component" value="Unassembled WGS sequence"/>
</dbReference>
<comment type="caution">
    <text evidence="2">The sequence shown here is derived from an EMBL/GenBank/DDBJ whole genome shotgun (WGS) entry which is preliminary data.</text>
</comment>
<name>A0A4U5M1A4_STECR</name>
<accession>A0A4U5M1A4</accession>
<reference evidence="2 3" key="2">
    <citation type="journal article" date="2019" name="G3 (Bethesda)">
        <title>Hybrid Assembly of the Genome of the Entomopathogenic Nematode Steinernema carpocapsae Identifies the X-Chromosome.</title>
        <authorList>
            <person name="Serra L."/>
            <person name="Macchietto M."/>
            <person name="Macias-Munoz A."/>
            <person name="McGill C.J."/>
            <person name="Rodriguez I.M."/>
            <person name="Rodriguez B."/>
            <person name="Murad R."/>
            <person name="Mortazavi A."/>
        </authorList>
    </citation>
    <scope>NUCLEOTIDE SEQUENCE [LARGE SCALE GENOMIC DNA]</scope>
    <source>
        <strain evidence="2 3">ALL</strain>
    </source>
</reference>